<dbReference type="Pfam" id="PF13541">
    <property type="entry name" value="ChlI"/>
    <property type="match status" value="1"/>
</dbReference>
<evidence type="ECO:0000313" key="16">
    <source>
        <dbReference type="Proteomes" id="UP000177309"/>
    </source>
</evidence>
<evidence type="ECO:0000256" key="11">
    <source>
        <dbReference type="HAMAP-Rule" id="MF_01498"/>
    </source>
</evidence>
<dbReference type="GO" id="GO:0000725">
    <property type="term" value="P:recombinational repair"/>
    <property type="evidence" value="ECO:0007669"/>
    <property type="project" value="UniProtKB-UniRule"/>
</dbReference>
<keyword evidence="3 11" id="KW-0227">DNA damage</keyword>
<proteinExistence type="inferred from homology"/>
<dbReference type="InterPro" id="IPR020568">
    <property type="entry name" value="Ribosomal_Su5_D2-typ_SF"/>
</dbReference>
<dbReference type="PROSITE" id="PS50162">
    <property type="entry name" value="RECA_2"/>
    <property type="match status" value="1"/>
</dbReference>
<comment type="caution">
    <text evidence="15">The sequence shown here is derived from an EMBL/GenBank/DDBJ whole genome shotgun (WGS) entry which is preliminary data.</text>
</comment>
<feature type="binding site" evidence="11">
    <location>
        <begin position="97"/>
        <end position="104"/>
    </location>
    <ligand>
        <name>ATP</name>
        <dbReference type="ChEBI" id="CHEBI:30616"/>
    </ligand>
</feature>
<dbReference type="PANTHER" id="PTHR32472">
    <property type="entry name" value="DNA REPAIR PROTEIN RADA"/>
    <property type="match status" value="1"/>
</dbReference>
<dbReference type="GO" id="GO:0140664">
    <property type="term" value="F:ATP-dependent DNA damage sensor activity"/>
    <property type="evidence" value="ECO:0007669"/>
    <property type="project" value="InterPro"/>
</dbReference>
<keyword evidence="4 13" id="KW-0863">Zinc-finger</keyword>
<keyword evidence="2 11" id="KW-0547">Nucleotide-binding</keyword>
<dbReference type="GO" id="GO:0016787">
    <property type="term" value="F:hydrolase activity"/>
    <property type="evidence" value="ECO:0007669"/>
    <property type="project" value="UniProtKB-KW"/>
</dbReference>
<dbReference type="Pfam" id="PF13481">
    <property type="entry name" value="AAA_25"/>
    <property type="match status" value="1"/>
</dbReference>
<dbReference type="InterPro" id="IPR020588">
    <property type="entry name" value="RecA_ATP-bd"/>
</dbReference>
<dbReference type="Gene3D" id="3.30.230.10">
    <property type="match status" value="1"/>
</dbReference>
<dbReference type="CDD" id="cd01121">
    <property type="entry name" value="RadA_SMS_N"/>
    <property type="match status" value="1"/>
</dbReference>
<evidence type="ECO:0000259" key="14">
    <source>
        <dbReference type="PROSITE" id="PS50162"/>
    </source>
</evidence>
<evidence type="ECO:0000256" key="6">
    <source>
        <dbReference type="ARBA" id="ARBA00022833"/>
    </source>
</evidence>
<dbReference type="InterPro" id="IPR004504">
    <property type="entry name" value="DNA_repair_RadA"/>
</dbReference>
<keyword evidence="9 11" id="KW-0238">DNA-binding</keyword>
<evidence type="ECO:0000313" key="15">
    <source>
        <dbReference type="EMBL" id="OGC33481.1"/>
    </source>
</evidence>
<evidence type="ECO:0000256" key="13">
    <source>
        <dbReference type="RuleBase" id="RU003555"/>
    </source>
</evidence>
<feature type="region of interest" description="Lon-protease-like" evidence="11">
    <location>
        <begin position="352"/>
        <end position="452"/>
    </location>
</feature>
<dbReference type="InterPro" id="IPR003593">
    <property type="entry name" value="AAA+_ATPase"/>
</dbReference>
<feature type="domain" description="RecA family profile 1" evidence="14">
    <location>
        <begin position="68"/>
        <end position="216"/>
    </location>
</feature>
<dbReference type="NCBIfam" id="TIGR00416">
    <property type="entry name" value="sms"/>
    <property type="match status" value="1"/>
</dbReference>
<evidence type="ECO:0000256" key="1">
    <source>
        <dbReference type="ARBA" id="ARBA00022723"/>
    </source>
</evidence>
<comment type="function">
    <text evidence="11">Plays a role in repairing double-strand DNA breaks, probably involving stabilizing or processing branched DNA or blocked replication forks.</text>
</comment>
<evidence type="ECO:0000256" key="8">
    <source>
        <dbReference type="ARBA" id="ARBA00023016"/>
    </source>
</evidence>
<evidence type="ECO:0000256" key="5">
    <source>
        <dbReference type="ARBA" id="ARBA00022801"/>
    </source>
</evidence>
<comment type="domain">
    <text evidence="11">The middle region has homology to RecA with ATPase motifs including the RadA KNRFG motif, while the C-terminus is homologous to Lon protease.</text>
</comment>
<dbReference type="GO" id="GO:0003684">
    <property type="term" value="F:damaged DNA binding"/>
    <property type="evidence" value="ECO:0007669"/>
    <property type="project" value="InterPro"/>
</dbReference>
<name>A0A1F4TL86_UNCSA</name>
<dbReference type="GO" id="GO:0005524">
    <property type="term" value="F:ATP binding"/>
    <property type="evidence" value="ECO:0007669"/>
    <property type="project" value="UniProtKB-UniRule"/>
</dbReference>
<keyword evidence="6 13" id="KW-0862">Zinc</keyword>
<keyword evidence="8 11" id="KW-0346">Stress response</keyword>
<dbReference type="SMART" id="SM00382">
    <property type="entry name" value="AAA"/>
    <property type="match status" value="1"/>
</dbReference>
<reference evidence="15 16" key="1">
    <citation type="journal article" date="2016" name="Nat. Commun.">
        <title>Thousands of microbial genomes shed light on interconnected biogeochemical processes in an aquifer system.</title>
        <authorList>
            <person name="Anantharaman K."/>
            <person name="Brown C.T."/>
            <person name="Hug L.A."/>
            <person name="Sharon I."/>
            <person name="Castelle C.J."/>
            <person name="Probst A.J."/>
            <person name="Thomas B.C."/>
            <person name="Singh A."/>
            <person name="Wilkins M.J."/>
            <person name="Karaoz U."/>
            <person name="Brodie E.L."/>
            <person name="Williams K.H."/>
            <person name="Hubbard S.S."/>
            <person name="Banfield J.F."/>
        </authorList>
    </citation>
    <scope>NUCLEOTIDE SEQUENCE [LARGE SCALE GENOMIC DNA]</scope>
</reference>
<evidence type="ECO:0000256" key="10">
    <source>
        <dbReference type="ARBA" id="ARBA00023204"/>
    </source>
</evidence>
<dbReference type="PANTHER" id="PTHR32472:SF10">
    <property type="entry name" value="DNA REPAIR PROTEIN RADA-LIKE PROTEIN"/>
    <property type="match status" value="1"/>
</dbReference>
<dbReference type="Proteomes" id="UP000177309">
    <property type="component" value="Unassembled WGS sequence"/>
</dbReference>
<dbReference type="InterPro" id="IPR041166">
    <property type="entry name" value="Rubredoxin_2"/>
</dbReference>
<evidence type="ECO:0000256" key="4">
    <source>
        <dbReference type="ARBA" id="ARBA00022771"/>
    </source>
</evidence>
<keyword evidence="7 11" id="KW-0067">ATP-binding</keyword>
<dbReference type="EMBL" id="MEUI01000034">
    <property type="protein sequence ID" value="OGC33481.1"/>
    <property type="molecule type" value="Genomic_DNA"/>
</dbReference>
<dbReference type="SUPFAM" id="SSF52540">
    <property type="entry name" value="P-loop containing nucleoside triphosphate hydrolases"/>
    <property type="match status" value="1"/>
</dbReference>
<dbReference type="GO" id="GO:0005829">
    <property type="term" value="C:cytosol"/>
    <property type="evidence" value="ECO:0007669"/>
    <property type="project" value="TreeGrafter"/>
</dbReference>
<keyword evidence="1 11" id="KW-0479">Metal-binding</keyword>
<feature type="short sequence motif" description="RadA KNRFG motif" evidence="11">
    <location>
        <begin position="253"/>
        <end position="257"/>
    </location>
</feature>
<organism evidence="15 16">
    <name type="scientific">candidate division WOR-1 bacterium RIFOXYC2_FULL_41_25</name>
    <dbReference type="NCBI Taxonomy" id="1802586"/>
    <lineage>
        <taxon>Bacteria</taxon>
        <taxon>Bacillati</taxon>
        <taxon>Saganbacteria</taxon>
    </lineage>
</organism>
<dbReference type="PRINTS" id="PR01874">
    <property type="entry name" value="DNAREPAIRADA"/>
</dbReference>
<dbReference type="InterPro" id="IPR027417">
    <property type="entry name" value="P-loop_NTPase"/>
</dbReference>
<dbReference type="SUPFAM" id="SSF54211">
    <property type="entry name" value="Ribosomal protein S5 domain 2-like"/>
    <property type="match status" value="1"/>
</dbReference>
<sequence length="452" mass="49150">MTKQTTLYVCSSCGQSFPRWSGQCPSCEEWNSLTEEAQTSRIKGQNKFQVQSAKIQTPISITEVDYKHEERQSTSIPEVDRVLGGGVVGGSAVLVSGEPGIGKSTMMLQVAEALSQKEKVLYVSGEESAKQIRLRAQRLGTLSKNLLLLAETNIFAIEKAVADVKPQFVVIDSIQTMFREDVSSAPGSVSQVRECANYLVQLAKASGIPIFIVGHVTKDGNIAGPRLLEHIVDTVLYFEGEKHRQYRILRANKNRFGSTNEVGIFEMKDTGLVEVTNPSEVFLSERPLDSPGSVITAAMEGTRPLLVEIQALVTPSKLAYPMRKTTGVDYNRVLIIIAVLERQLGLKLSSADIYVNAAGGVKVTEPAIDLAIAVAIASCYKNKPVDAKTSVIGEIGLAGEIRSVSQIEQRVKEAEKLGFKQIVIPQANAKELKASKAKATPNIKEAFRGLFL</sequence>
<accession>A0A1F4TL86</accession>
<dbReference type="HAMAP" id="MF_01498">
    <property type="entry name" value="RadA_bact"/>
    <property type="match status" value="1"/>
</dbReference>
<gene>
    <name evidence="11" type="primary">radA</name>
    <name evidence="15" type="ORF">A2462_06825</name>
</gene>
<evidence type="ECO:0000256" key="2">
    <source>
        <dbReference type="ARBA" id="ARBA00022741"/>
    </source>
</evidence>
<dbReference type="AlphaFoldDB" id="A0A1F4TL86"/>
<dbReference type="GO" id="GO:0008270">
    <property type="term" value="F:zinc ion binding"/>
    <property type="evidence" value="ECO:0007669"/>
    <property type="project" value="UniProtKB-KW"/>
</dbReference>
<evidence type="ECO:0000256" key="3">
    <source>
        <dbReference type="ARBA" id="ARBA00022763"/>
    </source>
</evidence>
<keyword evidence="5" id="KW-0378">Hydrolase</keyword>
<comment type="similarity">
    <text evidence="11 13">Belongs to the RecA family. RadA subfamily.</text>
</comment>
<dbReference type="FunFam" id="3.40.50.300:FF:000050">
    <property type="entry name" value="DNA repair protein RadA"/>
    <property type="match status" value="1"/>
</dbReference>
<dbReference type="Gene3D" id="3.40.50.300">
    <property type="entry name" value="P-loop containing nucleotide triphosphate hydrolases"/>
    <property type="match status" value="1"/>
</dbReference>
<keyword evidence="10 11" id="KW-0234">DNA repair</keyword>
<dbReference type="InterPro" id="IPR014721">
    <property type="entry name" value="Ribsml_uS5_D2-typ_fold_subgr"/>
</dbReference>
<evidence type="ECO:0000256" key="9">
    <source>
        <dbReference type="ARBA" id="ARBA00023125"/>
    </source>
</evidence>
<comment type="function">
    <text evidence="13">DNA-dependent ATPase involved in processing of recombination intermediates, plays a role in repairing DNA breaks. Stimulates the branch migration of RecA-mediated strand transfer reactions, allowing the 3' invading strand to extend heteroduplex DNA faster. Binds ssDNA in the presence of ADP but not other nucleotides, has ATPase activity that is stimulated by ssDNA and various branched DNA structures, but inhibited by SSB. Does not have RecA's homology-searching function.</text>
</comment>
<evidence type="ECO:0000256" key="12">
    <source>
        <dbReference type="NCBIfam" id="TIGR00416"/>
    </source>
</evidence>
<protein>
    <recommendedName>
        <fullName evidence="11 12">DNA repair protein RadA</fullName>
    </recommendedName>
</protein>
<evidence type="ECO:0000256" key="7">
    <source>
        <dbReference type="ARBA" id="ARBA00022840"/>
    </source>
</evidence>
<dbReference type="Pfam" id="PF18073">
    <property type="entry name" value="Zn_ribbon_LapB"/>
    <property type="match status" value="1"/>
</dbReference>